<proteinExistence type="predicted"/>
<accession>A0ABY8S5X6</accession>
<dbReference type="RefSeq" id="WP_283268577.1">
    <property type="nucleotide sequence ID" value="NZ_CP125669.1"/>
</dbReference>
<evidence type="ECO:0000313" key="1">
    <source>
        <dbReference type="EMBL" id="WHP06955.1"/>
    </source>
</evidence>
<protein>
    <submittedName>
        <fullName evidence="1">Uncharacterized protein</fullName>
    </submittedName>
</protein>
<sequence length="100" mass="11798">MDFQINGYQLIENCDEAIYAAKTKEDVYQYYIENYGETETSKEQFLNDLFVYDLSSEDVHKIRDFINDDTGEDYISSYYQHYKDAAIKDTGCQPVLFINI</sequence>
<gene>
    <name evidence="1" type="ORF">QLH32_05675</name>
</gene>
<reference evidence="1 2" key="1">
    <citation type="submission" date="2023-05" db="EMBL/GenBank/DDBJ databases">
        <title>The complete genome of Acinetobacter sp. nov KCTC 92772.</title>
        <authorList>
            <person name="Zhou G."/>
        </authorList>
    </citation>
    <scope>NUCLEOTIDE SEQUENCE [LARGE SCALE GENOMIC DNA]</scope>
    <source>
        <strain evidence="1 2">KCTC 92772</strain>
    </source>
</reference>
<keyword evidence="2" id="KW-1185">Reference proteome</keyword>
<organism evidence="1 2">
    <name type="scientific">Acinetobacter corruptisaponis</name>
    <dbReference type="NCBI Taxonomy" id="3045147"/>
    <lineage>
        <taxon>Bacteria</taxon>
        <taxon>Pseudomonadati</taxon>
        <taxon>Pseudomonadota</taxon>
        <taxon>Gammaproteobacteria</taxon>
        <taxon>Moraxellales</taxon>
        <taxon>Moraxellaceae</taxon>
        <taxon>Acinetobacter</taxon>
    </lineage>
</organism>
<dbReference type="Proteomes" id="UP001229836">
    <property type="component" value="Chromosome"/>
</dbReference>
<evidence type="ECO:0000313" key="2">
    <source>
        <dbReference type="Proteomes" id="UP001229836"/>
    </source>
</evidence>
<dbReference type="EMBL" id="CP125669">
    <property type="protein sequence ID" value="WHP06955.1"/>
    <property type="molecule type" value="Genomic_DNA"/>
</dbReference>
<name>A0ABY8S5X6_9GAMM</name>